<dbReference type="GO" id="GO:0004930">
    <property type="term" value="F:G protein-coupled receptor activity"/>
    <property type="evidence" value="ECO:0007669"/>
    <property type="project" value="InterPro"/>
</dbReference>
<sequence>MSVTLSKWMIVLVTVDRYIHICKPLRAKTLMTVKKANVYIIVTVVCSAIYNIPAWIDFQHQPKLAEANCGVYVIQTFAFQNVTLFNIIYYNIANPIFRYTGPWITVLVLNIKMIKAFRKKQVAANSNKQKEEKKITIQLIVIVFYFVIVSILVNVYIVVDVINDYTEFKSTKWNEDDYFVSYTLIVLNASNSAINFLVYFLIGKTFRNKLKQTLKCW</sequence>
<evidence type="ECO:0000313" key="6">
    <source>
        <dbReference type="Proteomes" id="UP000749559"/>
    </source>
</evidence>
<evidence type="ECO:0000256" key="4">
    <source>
        <dbReference type="ARBA" id="ARBA00023136"/>
    </source>
</evidence>
<keyword evidence="2" id="KW-0812">Transmembrane</keyword>
<evidence type="ECO:0000256" key="1">
    <source>
        <dbReference type="ARBA" id="ARBA00004370"/>
    </source>
</evidence>
<keyword evidence="6" id="KW-1185">Reference proteome</keyword>
<dbReference type="InterPro" id="IPR017452">
    <property type="entry name" value="GPCR_Rhodpsn_7TM"/>
</dbReference>
<keyword evidence="4" id="KW-0472">Membrane</keyword>
<evidence type="ECO:0000256" key="2">
    <source>
        <dbReference type="ARBA" id="ARBA00022692"/>
    </source>
</evidence>
<dbReference type="PANTHER" id="PTHR46641">
    <property type="entry name" value="FMRFAMIDE RECEPTOR-RELATED"/>
    <property type="match status" value="1"/>
</dbReference>
<dbReference type="Proteomes" id="UP000749559">
    <property type="component" value="Unassembled WGS sequence"/>
</dbReference>
<dbReference type="OrthoDB" id="6276488at2759"/>
<dbReference type="Pfam" id="PF00001">
    <property type="entry name" value="7tm_1"/>
    <property type="match status" value="1"/>
</dbReference>
<dbReference type="Gene3D" id="1.20.1070.10">
    <property type="entry name" value="Rhodopsin 7-helix transmembrane proteins"/>
    <property type="match status" value="1"/>
</dbReference>
<dbReference type="AlphaFoldDB" id="A0A8J1XSS6"/>
<dbReference type="InterPro" id="IPR052954">
    <property type="entry name" value="GPCR-Ligand_Int"/>
</dbReference>
<name>A0A8J1XSS6_OWEFU</name>
<comment type="subcellular location">
    <subcellularLocation>
        <location evidence="1">Membrane</location>
    </subcellularLocation>
</comment>
<evidence type="ECO:0000256" key="3">
    <source>
        <dbReference type="ARBA" id="ARBA00022989"/>
    </source>
</evidence>
<gene>
    <name evidence="5" type="ORF">OFUS_LOCUS15202</name>
</gene>
<dbReference type="PROSITE" id="PS50262">
    <property type="entry name" value="G_PROTEIN_RECEP_F1_2"/>
    <property type="match status" value="1"/>
</dbReference>
<comment type="caution">
    <text evidence="5">The sequence shown here is derived from an EMBL/GenBank/DDBJ whole genome shotgun (WGS) entry which is preliminary data.</text>
</comment>
<accession>A0A8J1XSS6</accession>
<reference evidence="5" key="1">
    <citation type="submission" date="2022-03" db="EMBL/GenBank/DDBJ databases">
        <authorList>
            <person name="Martin C."/>
        </authorList>
    </citation>
    <scope>NUCLEOTIDE SEQUENCE</scope>
</reference>
<keyword evidence="3" id="KW-1133">Transmembrane helix</keyword>
<protein>
    <submittedName>
        <fullName evidence="5">Uncharacterized protein</fullName>
    </submittedName>
</protein>
<dbReference type="EMBL" id="CAIIXF020000007">
    <property type="protein sequence ID" value="CAH1789925.1"/>
    <property type="molecule type" value="Genomic_DNA"/>
</dbReference>
<dbReference type="PANTHER" id="PTHR46641:SF10">
    <property type="entry name" value="G-PROTEIN COUPLED RECEPTORS FAMILY 1 PROFILE DOMAIN-CONTAINING PROTEIN"/>
    <property type="match status" value="1"/>
</dbReference>
<proteinExistence type="predicted"/>
<dbReference type="SUPFAM" id="SSF81321">
    <property type="entry name" value="Family A G protein-coupled receptor-like"/>
    <property type="match status" value="1"/>
</dbReference>
<organism evidence="5 6">
    <name type="scientific">Owenia fusiformis</name>
    <name type="common">Polychaete worm</name>
    <dbReference type="NCBI Taxonomy" id="6347"/>
    <lineage>
        <taxon>Eukaryota</taxon>
        <taxon>Metazoa</taxon>
        <taxon>Spiralia</taxon>
        <taxon>Lophotrochozoa</taxon>
        <taxon>Annelida</taxon>
        <taxon>Polychaeta</taxon>
        <taxon>Sedentaria</taxon>
        <taxon>Canalipalpata</taxon>
        <taxon>Sabellida</taxon>
        <taxon>Oweniida</taxon>
        <taxon>Oweniidae</taxon>
        <taxon>Owenia</taxon>
    </lineage>
</organism>
<dbReference type="GO" id="GO:0016020">
    <property type="term" value="C:membrane"/>
    <property type="evidence" value="ECO:0007669"/>
    <property type="project" value="UniProtKB-SubCell"/>
</dbReference>
<dbReference type="InterPro" id="IPR000276">
    <property type="entry name" value="GPCR_Rhodpsn"/>
</dbReference>
<evidence type="ECO:0000313" key="5">
    <source>
        <dbReference type="EMBL" id="CAH1789925.1"/>
    </source>
</evidence>